<dbReference type="GeneID" id="106176474"/>
<protein>
    <submittedName>
        <fullName evidence="3">Uncharacterized protein LOC106176474 isoform X2</fullName>
    </submittedName>
</protein>
<feature type="chain" id="PRO_5015110917" evidence="1">
    <location>
        <begin position="27"/>
        <end position="148"/>
    </location>
</feature>
<gene>
    <name evidence="3" type="primary">LOC106176474</name>
</gene>
<dbReference type="Proteomes" id="UP000085678">
    <property type="component" value="Unplaced"/>
</dbReference>
<proteinExistence type="predicted"/>
<keyword evidence="2" id="KW-1185">Reference proteome</keyword>
<dbReference type="RefSeq" id="XP_023931100.1">
    <property type="nucleotide sequence ID" value="XM_024075332.1"/>
</dbReference>
<feature type="signal peptide" evidence="1">
    <location>
        <begin position="1"/>
        <end position="26"/>
    </location>
</feature>
<reference evidence="3" key="2">
    <citation type="submission" date="2025-08" db="UniProtKB">
        <authorList>
            <consortium name="RefSeq"/>
        </authorList>
    </citation>
    <scope>IDENTIFICATION</scope>
</reference>
<organism evidence="2 3">
    <name type="scientific">Lingula anatina</name>
    <name type="common">Brachiopod</name>
    <name type="synonym">Lingula unguis</name>
    <dbReference type="NCBI Taxonomy" id="7574"/>
    <lineage>
        <taxon>Eukaryota</taxon>
        <taxon>Metazoa</taxon>
        <taxon>Spiralia</taxon>
        <taxon>Lophotrochozoa</taxon>
        <taxon>Brachiopoda</taxon>
        <taxon>Linguliformea</taxon>
        <taxon>Lingulata</taxon>
        <taxon>Lingulida</taxon>
        <taxon>Linguloidea</taxon>
        <taxon>Lingulidae</taxon>
        <taxon>Lingula</taxon>
    </lineage>
</organism>
<name>A0A2R2MLL9_LINAN</name>
<evidence type="ECO:0000313" key="2">
    <source>
        <dbReference type="Proteomes" id="UP000085678"/>
    </source>
</evidence>
<evidence type="ECO:0000256" key="1">
    <source>
        <dbReference type="SAM" id="SignalP"/>
    </source>
</evidence>
<evidence type="ECO:0000313" key="3">
    <source>
        <dbReference type="RefSeq" id="XP_023931100.1"/>
    </source>
</evidence>
<keyword evidence="1" id="KW-0732">Signal</keyword>
<sequence>MKFSYAWATVWLSMVLVSKDAQRSYASLPPFGNFGNPEGLKIPGVTEGCRAYVTKKAQTCIMGLVTELSGITAEKGSCEWIVDVFGKIGSCFEKVVVSGNSQECSKEESEKFFLWYYENINMVLEKQKCGKSMYLQAPESKPDTKGEL</sequence>
<dbReference type="AlphaFoldDB" id="A0A2R2MLL9"/>
<reference evidence="3" key="1">
    <citation type="journal article" date="2015" name="Nat. Commun.">
        <title>The Lingula genome provides insights into brachiopod evolution and the origin of phosphate biomineralization.</title>
        <authorList>
            <person name="Luo Y.J."/>
            <person name="Takeuchi T."/>
            <person name="Koyanagi R."/>
            <person name="Yamada L."/>
            <person name="Kanda M."/>
            <person name="Khalturina M."/>
            <person name="Fujie M."/>
            <person name="Yamasaki S.I."/>
            <person name="Endo K."/>
            <person name="Satoh N."/>
        </authorList>
    </citation>
    <scope>NUCLEOTIDE SEQUENCE</scope>
</reference>
<accession>A0A2R2MLL9</accession>